<dbReference type="AlphaFoldDB" id="A0A120I8I9"/>
<keyword evidence="4 5" id="KW-0472">Membrane</keyword>
<evidence type="ECO:0000256" key="3">
    <source>
        <dbReference type="ARBA" id="ARBA00022989"/>
    </source>
</evidence>
<feature type="transmembrane region" description="Helical" evidence="5">
    <location>
        <begin position="288"/>
        <end position="309"/>
    </location>
</feature>
<evidence type="ECO:0000259" key="6">
    <source>
        <dbReference type="Pfam" id="PF12698"/>
    </source>
</evidence>
<organism evidence="7 8">
    <name type="scientific">Aerococcus christensenii</name>
    <dbReference type="NCBI Taxonomy" id="87541"/>
    <lineage>
        <taxon>Bacteria</taxon>
        <taxon>Bacillati</taxon>
        <taxon>Bacillota</taxon>
        <taxon>Bacilli</taxon>
        <taxon>Lactobacillales</taxon>
        <taxon>Aerococcaceae</taxon>
        <taxon>Aerococcus</taxon>
    </lineage>
</organism>
<feature type="transmembrane region" description="Helical" evidence="5">
    <location>
        <begin position="256"/>
        <end position="276"/>
    </location>
</feature>
<feature type="transmembrane region" description="Helical" evidence="5">
    <location>
        <begin position="315"/>
        <end position="335"/>
    </location>
</feature>
<sequence length="404" mass="44810">MFKAYLKTLIRNQSAVLFGMLFPLGFVLIYVFAIGGSLSDHAHLEPAPIIVELTGNEEEETFFKKMLEPVFEEKETAEEVKTAPRGEKLLVGKIVSPGEEASKLVQKSQAVGKLSIKMEDHRVKFAFQIAQGREKDFQTSLAYQVLKTLNQMNQTLQVSLDKMIASKASDRDFEAFWEQVKAISNDSVPGLASLETKKGISKGAASFYACMAYICLYFMCFGATLYSGTEADQSLVALRELASPKPKWKRVVTQGGLYSLVALLVTYLSAELMTFYGIPLSRHVGELGLLLTLGVLLGISLGMAMGVLLPVGEKHLMAIAISVPLILGSLSGLMIPNVRLWVVEQWPLVAKWNPLALIGDALYQLNAYEDLGFFYENVRRLLMMLMISWGIIGFGTRRLSYEHL</sequence>
<dbReference type="RefSeq" id="WP_060776169.1">
    <property type="nucleotide sequence ID" value="NZ_CP014159.1"/>
</dbReference>
<feature type="domain" description="ABC-2 type transporter transmembrane" evidence="6">
    <location>
        <begin position="18"/>
        <end position="386"/>
    </location>
</feature>
<evidence type="ECO:0000256" key="4">
    <source>
        <dbReference type="ARBA" id="ARBA00023136"/>
    </source>
</evidence>
<evidence type="ECO:0000256" key="1">
    <source>
        <dbReference type="ARBA" id="ARBA00004141"/>
    </source>
</evidence>
<dbReference type="Proteomes" id="UP000234775">
    <property type="component" value="Unassembled WGS sequence"/>
</dbReference>
<evidence type="ECO:0000313" key="7">
    <source>
        <dbReference type="EMBL" id="PKY91255.1"/>
    </source>
</evidence>
<evidence type="ECO:0000256" key="2">
    <source>
        <dbReference type="ARBA" id="ARBA00022692"/>
    </source>
</evidence>
<dbReference type="GO" id="GO:0016020">
    <property type="term" value="C:membrane"/>
    <property type="evidence" value="ECO:0007669"/>
    <property type="project" value="UniProtKB-SubCell"/>
</dbReference>
<comment type="subcellular location">
    <subcellularLocation>
        <location evidence="1">Membrane</location>
        <topology evidence="1">Multi-pass membrane protein</topology>
    </subcellularLocation>
</comment>
<dbReference type="Pfam" id="PF12698">
    <property type="entry name" value="ABC2_membrane_3"/>
    <property type="match status" value="1"/>
</dbReference>
<dbReference type="InterPro" id="IPR013525">
    <property type="entry name" value="ABC2_TM"/>
</dbReference>
<reference evidence="7 8" key="1">
    <citation type="submission" date="2017-12" db="EMBL/GenBank/DDBJ databases">
        <title>Phylogenetic diversity of female urinary microbiome.</title>
        <authorList>
            <person name="Thomas-White K."/>
            <person name="Wolfe A.J."/>
        </authorList>
    </citation>
    <scope>NUCLEOTIDE SEQUENCE [LARGE SCALE GENOMIC DNA]</scope>
    <source>
        <strain evidence="7 8">UMB0844</strain>
    </source>
</reference>
<keyword evidence="2 5" id="KW-0812">Transmembrane</keyword>
<keyword evidence="3 5" id="KW-1133">Transmembrane helix</keyword>
<evidence type="ECO:0000256" key="5">
    <source>
        <dbReference type="SAM" id="Phobius"/>
    </source>
</evidence>
<gene>
    <name evidence="7" type="ORF">CYJ27_06030</name>
</gene>
<comment type="caution">
    <text evidence="7">The sequence shown here is derived from an EMBL/GenBank/DDBJ whole genome shotgun (WGS) entry which is preliminary data.</text>
</comment>
<accession>A0A120I8I9</accession>
<dbReference type="GO" id="GO:0140359">
    <property type="term" value="F:ABC-type transporter activity"/>
    <property type="evidence" value="ECO:0007669"/>
    <property type="project" value="InterPro"/>
</dbReference>
<dbReference type="KEGG" id="acg:AWM71_00455"/>
<feature type="transmembrane region" description="Helical" evidence="5">
    <location>
        <begin position="205"/>
        <end position="226"/>
    </location>
</feature>
<feature type="transmembrane region" description="Helical" evidence="5">
    <location>
        <begin position="15"/>
        <end position="34"/>
    </location>
</feature>
<evidence type="ECO:0000313" key="8">
    <source>
        <dbReference type="Proteomes" id="UP000234775"/>
    </source>
</evidence>
<protein>
    <recommendedName>
        <fullName evidence="6">ABC-2 type transporter transmembrane domain-containing protein</fullName>
    </recommendedName>
</protein>
<dbReference type="EMBL" id="PKGZ01000004">
    <property type="protein sequence ID" value="PKY91255.1"/>
    <property type="molecule type" value="Genomic_DNA"/>
</dbReference>
<name>A0A120I8I9_9LACT</name>
<keyword evidence="8" id="KW-1185">Reference proteome</keyword>
<proteinExistence type="predicted"/>